<dbReference type="PANTHER" id="PTHR22576:SF41">
    <property type="entry name" value="CASPASE 14, APOPTOSIS-RELATED CYSTEINE PEPTIDASE"/>
    <property type="match status" value="1"/>
</dbReference>
<dbReference type="PANTHER" id="PTHR22576">
    <property type="entry name" value="MUCOSA ASSOCIATED LYMPHOID TISSUE LYMPHOMA TRANSLOCATION PROTEIN 1/PARACASPASE"/>
    <property type="match status" value="1"/>
</dbReference>
<gene>
    <name evidence="3" type="ORF">LOD99_8513</name>
</gene>
<dbReference type="SMART" id="SM00115">
    <property type="entry name" value="CASc"/>
    <property type="match status" value="1"/>
</dbReference>
<dbReference type="PROSITE" id="PS50207">
    <property type="entry name" value="CASPASE_P10"/>
    <property type="match status" value="1"/>
</dbReference>
<dbReference type="GO" id="GO:0004197">
    <property type="term" value="F:cysteine-type endopeptidase activity"/>
    <property type="evidence" value="ECO:0007669"/>
    <property type="project" value="InterPro"/>
</dbReference>
<dbReference type="InterPro" id="IPR029030">
    <property type="entry name" value="Caspase-like_dom_sf"/>
</dbReference>
<dbReference type="SUPFAM" id="SSF52129">
    <property type="entry name" value="Caspase-like"/>
    <property type="match status" value="1"/>
</dbReference>
<evidence type="ECO:0000313" key="3">
    <source>
        <dbReference type="EMBL" id="KAI6647798.1"/>
    </source>
</evidence>
<dbReference type="Gene3D" id="3.40.50.1460">
    <property type="match status" value="1"/>
</dbReference>
<reference evidence="3 4" key="1">
    <citation type="journal article" date="2023" name="BMC Biol.">
        <title>The compact genome of the sponge Oopsacas minuta (Hexactinellida) is lacking key metazoan core genes.</title>
        <authorList>
            <person name="Santini S."/>
            <person name="Schenkelaars Q."/>
            <person name="Jourda C."/>
            <person name="Duchesne M."/>
            <person name="Belahbib H."/>
            <person name="Rocher C."/>
            <person name="Selva M."/>
            <person name="Riesgo A."/>
            <person name="Vervoort M."/>
            <person name="Leys S.P."/>
            <person name="Kodjabachian L."/>
            <person name="Le Bivic A."/>
            <person name="Borchiellini C."/>
            <person name="Claverie J.M."/>
            <person name="Renard E."/>
        </authorList>
    </citation>
    <scope>NUCLEOTIDE SEQUENCE [LARGE SCALE GENOMIC DNA]</scope>
    <source>
        <strain evidence="3">SPO-2</strain>
    </source>
</reference>
<dbReference type="InterPro" id="IPR011600">
    <property type="entry name" value="Pept_C14_caspase"/>
</dbReference>
<keyword evidence="4" id="KW-1185">Reference proteome</keyword>
<dbReference type="GO" id="GO:0006508">
    <property type="term" value="P:proteolysis"/>
    <property type="evidence" value="ECO:0007669"/>
    <property type="project" value="InterPro"/>
</dbReference>
<dbReference type="InterPro" id="IPR052039">
    <property type="entry name" value="Caspase-related_regulators"/>
</dbReference>
<name>A0AAV7JGK6_9METZ</name>
<organism evidence="3 4">
    <name type="scientific">Oopsacas minuta</name>
    <dbReference type="NCBI Taxonomy" id="111878"/>
    <lineage>
        <taxon>Eukaryota</taxon>
        <taxon>Metazoa</taxon>
        <taxon>Porifera</taxon>
        <taxon>Hexactinellida</taxon>
        <taxon>Hexasterophora</taxon>
        <taxon>Lyssacinosida</taxon>
        <taxon>Leucopsacidae</taxon>
        <taxon>Oopsacas</taxon>
    </lineage>
</organism>
<evidence type="ECO:0000313" key="4">
    <source>
        <dbReference type="Proteomes" id="UP001165289"/>
    </source>
</evidence>
<dbReference type="Proteomes" id="UP001165289">
    <property type="component" value="Unassembled WGS sequence"/>
</dbReference>
<proteinExistence type="inferred from homology"/>
<comment type="caution">
    <text evidence="3">The sequence shown here is derived from an EMBL/GenBank/DDBJ whole genome shotgun (WGS) entry which is preliminary data.</text>
</comment>
<dbReference type="AlphaFoldDB" id="A0AAV7JGK6"/>
<dbReference type="Pfam" id="PF00656">
    <property type="entry name" value="Peptidase_C14"/>
    <property type="match status" value="1"/>
</dbReference>
<sequence>MATKVSEDIVGKAITDDEVMYGRCQKGSSFYEKLVNLSDNVPEISSVIFVSISSHGGESGNVLGSDGYGMTVSTMVELFQSNENLLGILKVFTMQACKGGKTEMKFCGADSADPREKGTDLATKAGGTLIAYSTSEGFVSWRDPGSGSWFLKILHDGVMEPRYRNLHLVEILTVCANLIIQECEENESGTSFKETLSYLSTLTRFLRLHQGEKGTKRCLNKNVN</sequence>
<accession>A0AAV7JGK6</accession>
<evidence type="ECO:0000256" key="1">
    <source>
        <dbReference type="ARBA" id="ARBA00010134"/>
    </source>
</evidence>
<feature type="domain" description="Caspase family p10" evidence="2">
    <location>
        <begin position="129"/>
        <end position="210"/>
    </location>
</feature>
<dbReference type="PRINTS" id="PR00376">
    <property type="entry name" value="IL1BCENZYME"/>
</dbReference>
<evidence type="ECO:0000259" key="2">
    <source>
        <dbReference type="PROSITE" id="PS50207"/>
    </source>
</evidence>
<dbReference type="EMBL" id="JAKMXF010000337">
    <property type="protein sequence ID" value="KAI6647798.1"/>
    <property type="molecule type" value="Genomic_DNA"/>
</dbReference>
<dbReference type="InterPro" id="IPR015917">
    <property type="entry name" value="Pept_C14A"/>
</dbReference>
<dbReference type="InterPro" id="IPR002138">
    <property type="entry name" value="Pept_C14_p10"/>
</dbReference>
<protein>
    <submittedName>
        <fullName evidence="3">Caspase-7-like</fullName>
    </submittedName>
</protein>
<comment type="similarity">
    <text evidence="1">Belongs to the peptidase C14A family.</text>
</comment>